<dbReference type="NCBIfam" id="NF000586">
    <property type="entry name" value="PRK00011.1"/>
    <property type="match status" value="1"/>
</dbReference>
<dbReference type="InterPro" id="IPR049943">
    <property type="entry name" value="Ser_HO-MeTrfase-like"/>
</dbReference>
<dbReference type="PANTHER" id="PTHR11680">
    <property type="entry name" value="SERINE HYDROXYMETHYLTRANSFERASE"/>
    <property type="match status" value="1"/>
</dbReference>
<evidence type="ECO:0000313" key="13">
    <source>
        <dbReference type="Proteomes" id="UP000176389"/>
    </source>
</evidence>
<feature type="domain" description="Serine hydroxymethyltransferase-like" evidence="11">
    <location>
        <begin position="3"/>
        <end position="380"/>
    </location>
</feature>
<evidence type="ECO:0000256" key="1">
    <source>
        <dbReference type="ARBA" id="ARBA00001933"/>
    </source>
</evidence>
<dbReference type="InterPro" id="IPR039429">
    <property type="entry name" value="SHMT-like_dom"/>
</dbReference>
<comment type="subcellular location">
    <subcellularLocation>
        <location evidence="2 9">Cytoplasm</location>
    </subcellularLocation>
</comment>
<dbReference type="HAMAP" id="MF_00051">
    <property type="entry name" value="SHMT"/>
    <property type="match status" value="1"/>
</dbReference>
<keyword evidence="7 9" id="KW-0808">Transferase</keyword>
<keyword evidence="6 9" id="KW-0554">One-carbon metabolism</keyword>
<feature type="site" description="Plays an important role in substrate specificity" evidence="9">
    <location>
        <position position="224"/>
    </location>
</feature>
<dbReference type="FunFam" id="3.40.640.10:FF:000001">
    <property type="entry name" value="Serine hydroxymethyltransferase"/>
    <property type="match status" value="1"/>
</dbReference>
<reference evidence="12 13" key="1">
    <citation type="journal article" date="2016" name="Nat. Commun.">
        <title>Thousands of microbial genomes shed light on interconnected biogeochemical processes in an aquifer system.</title>
        <authorList>
            <person name="Anantharaman K."/>
            <person name="Brown C.T."/>
            <person name="Hug L.A."/>
            <person name="Sharon I."/>
            <person name="Castelle C.J."/>
            <person name="Probst A.J."/>
            <person name="Thomas B.C."/>
            <person name="Singh A."/>
            <person name="Wilkins M.J."/>
            <person name="Karaoz U."/>
            <person name="Brodie E.L."/>
            <person name="Williams K.H."/>
            <person name="Hubbard S.S."/>
            <person name="Banfield J.F."/>
        </authorList>
    </citation>
    <scope>NUCLEOTIDE SEQUENCE [LARGE SCALE GENOMIC DNA]</scope>
</reference>
<comment type="pathway">
    <text evidence="9">Amino-acid biosynthesis; glycine biosynthesis; glycine from L-serine: step 1/1.</text>
</comment>
<dbReference type="InterPro" id="IPR001085">
    <property type="entry name" value="Ser_HO-MeTrfase"/>
</dbReference>
<comment type="similarity">
    <text evidence="3 9">Belongs to the SHMT family.</text>
</comment>
<feature type="binding site" evidence="9">
    <location>
        <begin position="120"/>
        <end position="122"/>
    </location>
    <ligand>
        <name>(6S)-5,6,7,8-tetrahydrofolate</name>
        <dbReference type="ChEBI" id="CHEBI:57453"/>
    </ligand>
</feature>
<dbReference type="CDD" id="cd00378">
    <property type="entry name" value="SHMT"/>
    <property type="match status" value="1"/>
</dbReference>
<dbReference type="SUPFAM" id="SSF53383">
    <property type="entry name" value="PLP-dependent transferases"/>
    <property type="match status" value="1"/>
</dbReference>
<feature type="binding site" evidence="9">
    <location>
        <position position="116"/>
    </location>
    <ligand>
        <name>(6S)-5,6,7,8-tetrahydrofolate</name>
        <dbReference type="ChEBI" id="CHEBI:57453"/>
    </ligand>
</feature>
<dbReference type="UniPathway" id="UPA00288">
    <property type="reaction ID" value="UER01023"/>
</dbReference>
<keyword evidence="9" id="KW-0028">Amino-acid biosynthesis</keyword>
<comment type="pathway">
    <text evidence="9">One-carbon metabolism; tetrahydrofolate interconversion.</text>
</comment>
<dbReference type="GO" id="GO:0005829">
    <property type="term" value="C:cytosol"/>
    <property type="evidence" value="ECO:0007669"/>
    <property type="project" value="TreeGrafter"/>
</dbReference>
<dbReference type="AlphaFoldDB" id="A0A1G1WHN4"/>
<dbReference type="PIRSF" id="PIRSF000412">
    <property type="entry name" value="SHMT"/>
    <property type="match status" value="1"/>
</dbReference>
<dbReference type="GO" id="GO:0019264">
    <property type="term" value="P:glycine biosynthetic process from serine"/>
    <property type="evidence" value="ECO:0007669"/>
    <property type="project" value="UniProtKB-UniRule"/>
</dbReference>
<dbReference type="Proteomes" id="UP000176389">
    <property type="component" value="Unassembled WGS sequence"/>
</dbReference>
<evidence type="ECO:0000256" key="7">
    <source>
        <dbReference type="ARBA" id="ARBA00022679"/>
    </source>
</evidence>
<dbReference type="Pfam" id="PF00464">
    <property type="entry name" value="SHMT"/>
    <property type="match status" value="1"/>
</dbReference>
<dbReference type="Gene3D" id="3.40.640.10">
    <property type="entry name" value="Type I PLP-dependent aspartate aminotransferase-like (Major domain)"/>
    <property type="match status" value="1"/>
</dbReference>
<dbReference type="UniPathway" id="UPA00193"/>
<dbReference type="GO" id="GO:0035999">
    <property type="term" value="P:tetrahydrofolate interconversion"/>
    <property type="evidence" value="ECO:0007669"/>
    <property type="project" value="UniProtKB-UniRule"/>
</dbReference>
<dbReference type="GO" id="GO:0008168">
    <property type="term" value="F:methyltransferase activity"/>
    <property type="evidence" value="ECO:0007669"/>
    <property type="project" value="UniProtKB-KW"/>
</dbReference>
<dbReference type="STRING" id="1802596.A2Z11_02685"/>
<comment type="cofactor">
    <cofactor evidence="1 9 10">
        <name>pyridoxal 5'-phosphate</name>
        <dbReference type="ChEBI" id="CHEBI:597326"/>
    </cofactor>
</comment>
<comment type="function">
    <text evidence="9">Catalyzes the reversible interconversion of serine and glycine with tetrahydrofolate (THF) serving as the one-carbon carrier. This reaction serves as the major source of one-carbon groups required for the biosynthesis of purines, thymidylate, methionine, and other important biomolecules. Also exhibits THF-independent aldolase activity toward beta-hydroxyamino acids, producing glycine and aldehydes, via a retro-aldol mechanism.</text>
</comment>
<dbReference type="Gene3D" id="3.90.1150.10">
    <property type="entry name" value="Aspartate Aminotransferase, domain 1"/>
    <property type="match status" value="1"/>
</dbReference>
<gene>
    <name evidence="9 12" type="primary">glyA</name>
    <name evidence="12" type="ORF">A2Z11_02685</name>
</gene>
<keyword evidence="12" id="KW-0489">Methyltransferase</keyword>
<dbReference type="InterPro" id="IPR019798">
    <property type="entry name" value="Ser_HO-MeTrfase_PLP_BS"/>
</dbReference>
<evidence type="ECO:0000313" key="12">
    <source>
        <dbReference type="EMBL" id="OGY26940.1"/>
    </source>
</evidence>
<evidence type="ECO:0000256" key="10">
    <source>
        <dbReference type="PIRSR" id="PIRSR000412-50"/>
    </source>
</evidence>
<name>A0A1G1WHN4_9BACT</name>
<protein>
    <recommendedName>
        <fullName evidence="9">Serine hydroxymethyltransferase</fullName>
        <shortName evidence="9">SHMT</shortName>
        <shortName evidence="9">Serine methylase</shortName>
        <ecNumber evidence="9">2.1.2.1</ecNumber>
    </recommendedName>
</protein>
<keyword evidence="8 9" id="KW-0663">Pyridoxal phosphate</keyword>
<sequence>MDLKRTDPKVAKIIKQEEKRQKENINLIASENYVSKAVREATGSVFTNKYSEGYPYKRYYAGNKIVDEIETLAIERAKKLFGVGFANVQGLSGSPANQAAYMALAEPGDTIMGLTLSHGGHLTHGASVNFSGKIFNAIGYNVDPKTELIDFDEVEALAKKHKPKVIVAGFTAYPRIVNWKKFKEVASGVGAHLLADTSHITGLIIAGVHPSPVGIADVIMTTTHKTLRGPRGAILMTNDEEIAKKIDKAVFPGLQGGPHDNTTAAIAVALKEASGASFRKYGKQIIKNAKALADSLSKGGLRLVSGGTDTHLVLVDLGEKGPSGKEVQLALENVGIIVNKNTVPCETRKPFVASGIRLGTPAVTTRGMREKEMEKIGSWIGFVVKNLVDERKTLSIAKEIKSLTSKFPVP</sequence>
<comment type="subunit">
    <text evidence="4 9">Homodimer.</text>
</comment>
<dbReference type="GO" id="GO:0030170">
    <property type="term" value="F:pyridoxal phosphate binding"/>
    <property type="evidence" value="ECO:0007669"/>
    <property type="project" value="UniProtKB-UniRule"/>
</dbReference>
<dbReference type="GO" id="GO:0032259">
    <property type="term" value="P:methylation"/>
    <property type="evidence" value="ECO:0007669"/>
    <property type="project" value="UniProtKB-KW"/>
</dbReference>
<evidence type="ECO:0000256" key="8">
    <source>
        <dbReference type="ARBA" id="ARBA00022898"/>
    </source>
</evidence>
<comment type="catalytic activity">
    <reaction evidence="9">
        <text>(6R)-5,10-methylene-5,6,7,8-tetrahydrofolate + glycine + H2O = (6S)-5,6,7,8-tetrahydrofolate + L-serine</text>
        <dbReference type="Rhea" id="RHEA:15481"/>
        <dbReference type="ChEBI" id="CHEBI:15377"/>
        <dbReference type="ChEBI" id="CHEBI:15636"/>
        <dbReference type="ChEBI" id="CHEBI:33384"/>
        <dbReference type="ChEBI" id="CHEBI:57305"/>
        <dbReference type="ChEBI" id="CHEBI:57453"/>
        <dbReference type="EC" id="2.1.2.1"/>
    </reaction>
</comment>
<evidence type="ECO:0000256" key="4">
    <source>
        <dbReference type="ARBA" id="ARBA00011738"/>
    </source>
</evidence>
<comment type="caution">
    <text evidence="12">The sequence shown here is derived from an EMBL/GenBank/DDBJ whole genome shotgun (WGS) entry which is preliminary data.</text>
</comment>
<dbReference type="EMBL" id="MHCS01000007">
    <property type="protein sequence ID" value="OGY26940.1"/>
    <property type="molecule type" value="Genomic_DNA"/>
</dbReference>
<comment type="caution">
    <text evidence="9">Lacks conserved residue(s) required for the propagation of feature annotation.</text>
</comment>
<dbReference type="PANTHER" id="PTHR11680:SF35">
    <property type="entry name" value="SERINE HYDROXYMETHYLTRANSFERASE 1"/>
    <property type="match status" value="1"/>
</dbReference>
<dbReference type="InterPro" id="IPR015421">
    <property type="entry name" value="PyrdxlP-dep_Trfase_major"/>
</dbReference>
<evidence type="ECO:0000256" key="6">
    <source>
        <dbReference type="ARBA" id="ARBA00022563"/>
    </source>
</evidence>
<evidence type="ECO:0000256" key="9">
    <source>
        <dbReference type="HAMAP-Rule" id="MF_00051"/>
    </source>
</evidence>
<keyword evidence="5 9" id="KW-0963">Cytoplasm</keyword>
<evidence type="ECO:0000256" key="3">
    <source>
        <dbReference type="ARBA" id="ARBA00006376"/>
    </source>
</evidence>
<dbReference type="PROSITE" id="PS00096">
    <property type="entry name" value="SHMT"/>
    <property type="match status" value="1"/>
</dbReference>
<evidence type="ECO:0000256" key="2">
    <source>
        <dbReference type="ARBA" id="ARBA00004496"/>
    </source>
</evidence>
<feature type="binding site" evidence="9">
    <location>
        <position position="240"/>
    </location>
    <ligand>
        <name>(6S)-5,6,7,8-tetrahydrofolate</name>
        <dbReference type="ChEBI" id="CHEBI:57453"/>
    </ligand>
</feature>
<organism evidence="12 13">
    <name type="scientific">Candidatus Woykebacteria bacterium RBG_16_43_9</name>
    <dbReference type="NCBI Taxonomy" id="1802596"/>
    <lineage>
        <taxon>Bacteria</taxon>
        <taxon>Candidatus Woykeibacteriota</taxon>
    </lineage>
</organism>
<dbReference type="InterPro" id="IPR015422">
    <property type="entry name" value="PyrdxlP-dep_Trfase_small"/>
</dbReference>
<dbReference type="GO" id="GO:0004372">
    <property type="term" value="F:glycine hydroxymethyltransferase activity"/>
    <property type="evidence" value="ECO:0007669"/>
    <property type="project" value="UniProtKB-UniRule"/>
</dbReference>
<evidence type="ECO:0000256" key="5">
    <source>
        <dbReference type="ARBA" id="ARBA00022490"/>
    </source>
</evidence>
<feature type="modified residue" description="N6-(pyridoxal phosphate)lysine" evidence="9 10">
    <location>
        <position position="225"/>
    </location>
</feature>
<dbReference type="InterPro" id="IPR015424">
    <property type="entry name" value="PyrdxlP-dep_Trfase"/>
</dbReference>
<dbReference type="EC" id="2.1.2.1" evidence="9"/>
<evidence type="ECO:0000259" key="11">
    <source>
        <dbReference type="Pfam" id="PF00464"/>
    </source>
</evidence>
<proteinExistence type="inferred from homology"/>
<accession>A0A1G1WHN4</accession>